<dbReference type="EC" id="2.7.13.3" evidence="3"/>
<dbReference type="InterPro" id="IPR003661">
    <property type="entry name" value="HisK_dim/P_dom"/>
</dbReference>
<keyword evidence="6 11" id="KW-0418">Kinase</keyword>
<keyword evidence="4" id="KW-0597">Phosphoprotein</keyword>
<evidence type="ECO:0000256" key="5">
    <source>
        <dbReference type="ARBA" id="ARBA00022679"/>
    </source>
</evidence>
<dbReference type="CDD" id="cd00082">
    <property type="entry name" value="HisKA"/>
    <property type="match status" value="1"/>
</dbReference>
<dbReference type="Pfam" id="PF02518">
    <property type="entry name" value="HATPase_c"/>
    <property type="match status" value="1"/>
</dbReference>
<name>A0ABX0GWQ6_9ACTN</name>
<proteinExistence type="predicted"/>
<evidence type="ECO:0000313" key="12">
    <source>
        <dbReference type="Proteomes" id="UP000800981"/>
    </source>
</evidence>
<accession>A0ABX0GWQ6</accession>
<gene>
    <name evidence="11" type="ORF">G9H71_14570</name>
</gene>
<dbReference type="RefSeq" id="WP_166283069.1">
    <property type="nucleotide sequence ID" value="NZ_JAANNP010000014.1"/>
</dbReference>
<keyword evidence="7" id="KW-0902">Two-component regulatory system</keyword>
<dbReference type="GO" id="GO:0016301">
    <property type="term" value="F:kinase activity"/>
    <property type="evidence" value="ECO:0007669"/>
    <property type="project" value="UniProtKB-KW"/>
</dbReference>
<dbReference type="InterPro" id="IPR004358">
    <property type="entry name" value="Sig_transdc_His_kin-like_C"/>
</dbReference>
<comment type="caution">
    <text evidence="11">The sequence shown here is derived from an EMBL/GenBank/DDBJ whole genome shotgun (WGS) entry which is preliminary data.</text>
</comment>
<evidence type="ECO:0000256" key="2">
    <source>
        <dbReference type="ARBA" id="ARBA00004236"/>
    </source>
</evidence>
<dbReference type="Gene3D" id="1.10.287.130">
    <property type="match status" value="1"/>
</dbReference>
<evidence type="ECO:0000256" key="3">
    <source>
        <dbReference type="ARBA" id="ARBA00012438"/>
    </source>
</evidence>
<dbReference type="Gene3D" id="3.30.565.10">
    <property type="entry name" value="Histidine kinase-like ATPase, C-terminal domain"/>
    <property type="match status" value="1"/>
</dbReference>
<dbReference type="InterPro" id="IPR050351">
    <property type="entry name" value="BphY/WalK/GraS-like"/>
</dbReference>
<dbReference type="InterPro" id="IPR005467">
    <property type="entry name" value="His_kinase_dom"/>
</dbReference>
<dbReference type="CDD" id="cd00075">
    <property type="entry name" value="HATPase"/>
    <property type="match status" value="1"/>
</dbReference>
<dbReference type="SUPFAM" id="SSF47384">
    <property type="entry name" value="Homodimeric domain of signal transducing histidine kinase"/>
    <property type="match status" value="1"/>
</dbReference>
<feature type="region of interest" description="Disordered" evidence="9">
    <location>
        <begin position="379"/>
        <end position="413"/>
    </location>
</feature>
<dbReference type="SMART" id="SM00388">
    <property type="entry name" value="HisKA"/>
    <property type="match status" value="1"/>
</dbReference>
<evidence type="ECO:0000256" key="6">
    <source>
        <dbReference type="ARBA" id="ARBA00022777"/>
    </source>
</evidence>
<dbReference type="Proteomes" id="UP000800981">
    <property type="component" value="Unassembled WGS sequence"/>
</dbReference>
<protein>
    <recommendedName>
        <fullName evidence="8">Sensor-like histidine kinase SenX3</fullName>
        <ecNumber evidence="3">2.7.13.3</ecNumber>
    </recommendedName>
</protein>
<feature type="domain" description="Histidine kinase" evidence="10">
    <location>
        <begin position="158"/>
        <end position="374"/>
    </location>
</feature>
<comment type="catalytic activity">
    <reaction evidence="1">
        <text>ATP + protein L-histidine = ADP + protein N-phospho-L-histidine.</text>
        <dbReference type="EC" id="2.7.13.3"/>
    </reaction>
</comment>
<evidence type="ECO:0000256" key="9">
    <source>
        <dbReference type="SAM" id="MobiDB-lite"/>
    </source>
</evidence>
<evidence type="ECO:0000256" key="1">
    <source>
        <dbReference type="ARBA" id="ARBA00000085"/>
    </source>
</evidence>
<reference evidence="11 12" key="1">
    <citation type="submission" date="2020-03" db="EMBL/GenBank/DDBJ databases">
        <title>Two novel Motilibacter sp.</title>
        <authorList>
            <person name="Liu S."/>
        </authorList>
    </citation>
    <scope>NUCLEOTIDE SEQUENCE [LARGE SCALE GENOMIC DNA]</scope>
    <source>
        <strain evidence="11 12">E257</strain>
    </source>
</reference>
<comment type="subcellular location">
    <subcellularLocation>
        <location evidence="2">Cell membrane</location>
    </subcellularLocation>
</comment>
<sequence>MDATIAVLLAVAVVVAALVGAALAGRRAGDGAVQPPGQADRPLVSPSLAAVLDVLRSSTILLDRRDDVVRASPAAYAFGLVRGESLSSPELLKLARDVRRDGETRQVDLELPRGPLGRERLAVTARVARLEDGVVLLLVEDRTEARRVDAVRRDFVANVSHELKTPVGALILLAEAVQGASDDPEAVRRFSARMQVEATRLSQLVQELLDLSRLQSHDPLAQARRVDLDDVVIEAVDLCHTAADAKKIQLVTGGEAGLHVLGDAPQLVMAVRNLVDNAVSYSPEGTRVAVTTRRCDSLVELTVTDQGIGIPERDLERIFERFYRVDQARSRSTGGTGLGLSIVKHVANNHGGDVRVWSEEGSGSTFTIRLPCGMDETGDVIGTSGDARAGSAAPGPSSAAASASTAPAPREAP</sequence>
<dbReference type="InterPro" id="IPR003594">
    <property type="entry name" value="HATPase_dom"/>
</dbReference>
<dbReference type="SUPFAM" id="SSF55874">
    <property type="entry name" value="ATPase domain of HSP90 chaperone/DNA topoisomerase II/histidine kinase"/>
    <property type="match status" value="1"/>
</dbReference>
<feature type="compositionally biased region" description="Low complexity" evidence="9">
    <location>
        <begin position="387"/>
        <end position="413"/>
    </location>
</feature>
<dbReference type="Pfam" id="PF00512">
    <property type="entry name" value="HisKA"/>
    <property type="match status" value="1"/>
</dbReference>
<dbReference type="InterPro" id="IPR036890">
    <property type="entry name" value="HATPase_C_sf"/>
</dbReference>
<evidence type="ECO:0000256" key="7">
    <source>
        <dbReference type="ARBA" id="ARBA00023012"/>
    </source>
</evidence>
<dbReference type="PANTHER" id="PTHR45453:SF1">
    <property type="entry name" value="PHOSPHATE REGULON SENSOR PROTEIN PHOR"/>
    <property type="match status" value="1"/>
</dbReference>
<evidence type="ECO:0000313" key="11">
    <source>
        <dbReference type="EMBL" id="NHC15010.1"/>
    </source>
</evidence>
<organism evidence="11 12">
    <name type="scientific">Motilibacter deserti</name>
    <dbReference type="NCBI Taxonomy" id="2714956"/>
    <lineage>
        <taxon>Bacteria</taxon>
        <taxon>Bacillati</taxon>
        <taxon>Actinomycetota</taxon>
        <taxon>Actinomycetes</taxon>
        <taxon>Motilibacterales</taxon>
        <taxon>Motilibacteraceae</taxon>
        <taxon>Motilibacter</taxon>
    </lineage>
</organism>
<evidence type="ECO:0000256" key="8">
    <source>
        <dbReference type="ARBA" id="ARBA00039401"/>
    </source>
</evidence>
<dbReference type="PRINTS" id="PR00344">
    <property type="entry name" value="BCTRLSENSOR"/>
</dbReference>
<evidence type="ECO:0000259" key="10">
    <source>
        <dbReference type="PROSITE" id="PS50109"/>
    </source>
</evidence>
<dbReference type="InterPro" id="IPR036097">
    <property type="entry name" value="HisK_dim/P_sf"/>
</dbReference>
<dbReference type="EMBL" id="JAANNP010000014">
    <property type="protein sequence ID" value="NHC15010.1"/>
    <property type="molecule type" value="Genomic_DNA"/>
</dbReference>
<evidence type="ECO:0000256" key="4">
    <source>
        <dbReference type="ARBA" id="ARBA00022553"/>
    </source>
</evidence>
<dbReference type="PANTHER" id="PTHR45453">
    <property type="entry name" value="PHOSPHATE REGULON SENSOR PROTEIN PHOR"/>
    <property type="match status" value="1"/>
</dbReference>
<keyword evidence="12" id="KW-1185">Reference proteome</keyword>
<dbReference type="SMART" id="SM00387">
    <property type="entry name" value="HATPase_c"/>
    <property type="match status" value="1"/>
</dbReference>
<dbReference type="PROSITE" id="PS50109">
    <property type="entry name" value="HIS_KIN"/>
    <property type="match status" value="1"/>
</dbReference>
<keyword evidence="5" id="KW-0808">Transferase</keyword>